<name>A0A1E5XQ95_9HYPH</name>
<feature type="transmembrane region" description="Helical" evidence="1">
    <location>
        <begin position="243"/>
        <end position="263"/>
    </location>
</feature>
<feature type="transmembrane region" description="Helical" evidence="1">
    <location>
        <begin position="188"/>
        <end position="207"/>
    </location>
</feature>
<feature type="transmembrane region" description="Helical" evidence="1">
    <location>
        <begin position="35"/>
        <end position="63"/>
    </location>
</feature>
<evidence type="ECO:0000259" key="2">
    <source>
        <dbReference type="Pfam" id="PF00892"/>
    </source>
</evidence>
<feature type="transmembrane region" description="Helical" evidence="1">
    <location>
        <begin position="101"/>
        <end position="122"/>
    </location>
</feature>
<dbReference type="Pfam" id="PF00892">
    <property type="entry name" value="EamA"/>
    <property type="match status" value="2"/>
</dbReference>
<accession>A0A1E5XQ95</accession>
<dbReference type="GO" id="GO:0016020">
    <property type="term" value="C:membrane"/>
    <property type="evidence" value="ECO:0007669"/>
    <property type="project" value="InterPro"/>
</dbReference>
<dbReference type="PANTHER" id="PTHR22911:SF103">
    <property type="entry name" value="BLR2811 PROTEIN"/>
    <property type="match status" value="1"/>
</dbReference>
<dbReference type="InterPro" id="IPR000620">
    <property type="entry name" value="EamA_dom"/>
</dbReference>
<dbReference type="EMBL" id="LAJE02000187">
    <property type="protein sequence ID" value="OEO30777.1"/>
    <property type="molecule type" value="Genomic_DNA"/>
</dbReference>
<keyword evidence="1" id="KW-0812">Transmembrane</keyword>
<keyword evidence="1" id="KW-1133">Transmembrane helix</keyword>
<organism evidence="3 4">
    <name type="scientific">Devosia insulae DS-56</name>
    <dbReference type="NCBI Taxonomy" id="1116389"/>
    <lineage>
        <taxon>Bacteria</taxon>
        <taxon>Pseudomonadati</taxon>
        <taxon>Pseudomonadota</taxon>
        <taxon>Alphaproteobacteria</taxon>
        <taxon>Hyphomicrobiales</taxon>
        <taxon>Devosiaceae</taxon>
        <taxon>Devosia</taxon>
    </lineage>
</organism>
<dbReference type="Gene3D" id="1.10.3730.20">
    <property type="match status" value="1"/>
</dbReference>
<dbReference type="AlphaFoldDB" id="A0A1E5XQ95"/>
<feature type="domain" description="EamA" evidence="2">
    <location>
        <begin position="14"/>
        <end position="146"/>
    </location>
</feature>
<protein>
    <recommendedName>
        <fullName evidence="2">EamA domain-containing protein</fullName>
    </recommendedName>
</protein>
<feature type="transmembrane region" description="Helical" evidence="1">
    <location>
        <begin position="213"/>
        <end position="231"/>
    </location>
</feature>
<proteinExistence type="predicted"/>
<feature type="transmembrane region" description="Helical" evidence="1">
    <location>
        <begin position="75"/>
        <end position="95"/>
    </location>
</feature>
<dbReference type="PANTHER" id="PTHR22911">
    <property type="entry name" value="ACYL-MALONYL CONDENSING ENZYME-RELATED"/>
    <property type="match status" value="1"/>
</dbReference>
<feature type="transmembrane region" description="Helical" evidence="1">
    <location>
        <begin position="12"/>
        <end position="29"/>
    </location>
</feature>
<comment type="caution">
    <text evidence="3">The sequence shown here is derived from an EMBL/GenBank/DDBJ whole genome shotgun (WGS) entry which is preliminary data.</text>
</comment>
<dbReference type="RefSeq" id="WP_069910029.1">
    <property type="nucleotide sequence ID" value="NZ_LAJE02000187.1"/>
</dbReference>
<keyword evidence="1" id="KW-0472">Membrane</keyword>
<reference evidence="3 4" key="1">
    <citation type="journal article" date="2015" name="Genome Announc.">
        <title>Genome Assemblies of Three Soil-Associated Devosia species: D. insulae, D. limi, and D. soli.</title>
        <authorList>
            <person name="Hassan Y.I."/>
            <person name="Lepp D."/>
            <person name="Zhou T."/>
        </authorList>
    </citation>
    <scope>NUCLEOTIDE SEQUENCE [LARGE SCALE GENOMIC DNA]</scope>
    <source>
        <strain evidence="3 4">DS-56</strain>
    </source>
</reference>
<dbReference type="Proteomes" id="UP000095463">
    <property type="component" value="Unassembled WGS sequence"/>
</dbReference>
<feature type="transmembrane region" description="Helical" evidence="1">
    <location>
        <begin position="129"/>
        <end position="146"/>
    </location>
</feature>
<dbReference type="InterPro" id="IPR037185">
    <property type="entry name" value="EmrE-like"/>
</dbReference>
<keyword evidence="4" id="KW-1185">Reference proteome</keyword>
<evidence type="ECO:0000313" key="4">
    <source>
        <dbReference type="Proteomes" id="UP000095463"/>
    </source>
</evidence>
<evidence type="ECO:0000313" key="3">
    <source>
        <dbReference type="EMBL" id="OEO30777.1"/>
    </source>
</evidence>
<feature type="transmembrane region" description="Helical" evidence="1">
    <location>
        <begin position="269"/>
        <end position="287"/>
    </location>
</feature>
<sequence>MTSTIAPIEERRNFGIGILLISQLFFATLDTSAKYLAFIGLPLGEIVFVRYAIHVVLAIALFLPLQRDLFVTRNWPLQLLRGLCLLGVTGANFLAMRFLPLTVTGALMFTMPLMVTALSGPFLGEKIGWRRWAAVGAGFVGILIIVRPGTEAFHPASLICLAGALSAAFYSIITRKLAGVDSAATQQVYSGLIALTCITPFAFNEWVWPTTGAGWFAFIAIGVAGMIAHQLNTIAHRYAPPSALAPFSYTELLLLALASWLIFSEPPDVWFYVGAPIIIGSGVYIWFRERQLNRTVTVAPVED</sequence>
<feature type="transmembrane region" description="Helical" evidence="1">
    <location>
        <begin position="152"/>
        <end position="173"/>
    </location>
</feature>
<feature type="domain" description="EamA" evidence="2">
    <location>
        <begin position="157"/>
        <end position="281"/>
    </location>
</feature>
<dbReference type="OrthoDB" id="9815809at2"/>
<evidence type="ECO:0000256" key="1">
    <source>
        <dbReference type="SAM" id="Phobius"/>
    </source>
</evidence>
<dbReference type="SUPFAM" id="SSF103481">
    <property type="entry name" value="Multidrug resistance efflux transporter EmrE"/>
    <property type="match status" value="2"/>
</dbReference>
<gene>
    <name evidence="3" type="ORF">VW23_019625</name>
</gene>